<dbReference type="EMBL" id="DXHS01000051">
    <property type="protein sequence ID" value="HIW02266.1"/>
    <property type="molecule type" value="Genomic_DNA"/>
</dbReference>
<accession>A0A9D1PZV1</accession>
<keyword evidence="1" id="KW-1133">Transmembrane helix</keyword>
<feature type="transmembrane region" description="Helical" evidence="1">
    <location>
        <begin position="29"/>
        <end position="52"/>
    </location>
</feature>
<dbReference type="Gene3D" id="1.20.1250.20">
    <property type="entry name" value="MFS general substrate transporter like domains"/>
    <property type="match status" value="1"/>
</dbReference>
<feature type="transmembrane region" description="Helical" evidence="1">
    <location>
        <begin position="113"/>
        <end position="143"/>
    </location>
</feature>
<dbReference type="Proteomes" id="UP000823990">
    <property type="component" value="Unassembled WGS sequence"/>
</dbReference>
<dbReference type="InterPro" id="IPR036259">
    <property type="entry name" value="MFS_trans_sf"/>
</dbReference>
<name>A0A9D1PZV1_9FIRM</name>
<feature type="transmembrane region" description="Helical" evidence="1">
    <location>
        <begin position="58"/>
        <end position="83"/>
    </location>
</feature>
<evidence type="ECO:0000313" key="2">
    <source>
        <dbReference type="EMBL" id="HIW02266.1"/>
    </source>
</evidence>
<reference evidence="2" key="2">
    <citation type="submission" date="2021-04" db="EMBL/GenBank/DDBJ databases">
        <authorList>
            <person name="Gilroy R."/>
        </authorList>
    </citation>
    <scope>NUCLEOTIDE SEQUENCE</scope>
    <source>
        <strain evidence="2">12435</strain>
    </source>
</reference>
<proteinExistence type="predicted"/>
<sequence length="252" mass="28367">MRPIRCGGIAENEEEYDAIRRERKKRESVNSLVFIIVQAVFIIAALIINAVADDDLFGIYYITYIVVAAVFVIMLCVFICAVYDKKDKVITEHTLGYVVNMNKPLKYVMNKPICMVLIVLAAFMGALFAGACTTSLEYVVIAYDLPVPIFLALFSLVSAVFSFTLFAYGIMWITRWSKPWEKLIGISVPASVPPEVKKVAEPSPAEHIAADDMRSFEEHLRFLRDMYDSGLLDKDEYAEAKKQAFARYGSGK</sequence>
<evidence type="ECO:0000256" key="1">
    <source>
        <dbReference type="SAM" id="Phobius"/>
    </source>
</evidence>
<keyword evidence="1" id="KW-0812">Transmembrane</keyword>
<reference evidence="2" key="1">
    <citation type="journal article" date="2021" name="PeerJ">
        <title>Extensive microbial diversity within the chicken gut microbiome revealed by metagenomics and culture.</title>
        <authorList>
            <person name="Gilroy R."/>
            <person name="Ravi A."/>
            <person name="Getino M."/>
            <person name="Pursley I."/>
            <person name="Horton D.L."/>
            <person name="Alikhan N.F."/>
            <person name="Baker D."/>
            <person name="Gharbi K."/>
            <person name="Hall N."/>
            <person name="Watson M."/>
            <person name="Adriaenssens E.M."/>
            <person name="Foster-Nyarko E."/>
            <person name="Jarju S."/>
            <person name="Secka A."/>
            <person name="Antonio M."/>
            <person name="Oren A."/>
            <person name="Chaudhuri R.R."/>
            <person name="La Ragione R."/>
            <person name="Hildebrand F."/>
            <person name="Pallen M.J."/>
        </authorList>
    </citation>
    <scope>NUCLEOTIDE SEQUENCE</scope>
    <source>
        <strain evidence="2">12435</strain>
    </source>
</reference>
<keyword evidence="1" id="KW-0472">Membrane</keyword>
<gene>
    <name evidence="2" type="ORF">H9892_02910</name>
</gene>
<feature type="transmembrane region" description="Helical" evidence="1">
    <location>
        <begin position="149"/>
        <end position="173"/>
    </location>
</feature>
<dbReference type="AlphaFoldDB" id="A0A9D1PZV1"/>
<dbReference type="SUPFAM" id="SSF103473">
    <property type="entry name" value="MFS general substrate transporter"/>
    <property type="match status" value="1"/>
</dbReference>
<comment type="caution">
    <text evidence="2">The sequence shown here is derived from an EMBL/GenBank/DDBJ whole genome shotgun (WGS) entry which is preliminary data.</text>
</comment>
<evidence type="ECO:0000313" key="3">
    <source>
        <dbReference type="Proteomes" id="UP000823990"/>
    </source>
</evidence>
<protein>
    <submittedName>
        <fullName evidence="2">SHOCT domain-containing protein</fullName>
    </submittedName>
</protein>
<organism evidence="2 3">
    <name type="scientific">Candidatus Protoclostridium stercorigallinarum</name>
    <dbReference type="NCBI Taxonomy" id="2838741"/>
    <lineage>
        <taxon>Bacteria</taxon>
        <taxon>Bacillati</taxon>
        <taxon>Bacillota</taxon>
        <taxon>Clostridia</taxon>
        <taxon>Candidatus Protoclostridium</taxon>
    </lineage>
</organism>